<feature type="signal peptide" evidence="2">
    <location>
        <begin position="1"/>
        <end position="20"/>
    </location>
</feature>
<dbReference type="NCBIfam" id="NF038402">
    <property type="entry name" value="TroA_like"/>
    <property type="match status" value="1"/>
</dbReference>
<dbReference type="SUPFAM" id="SSF53807">
    <property type="entry name" value="Helical backbone' metal receptor"/>
    <property type="match status" value="1"/>
</dbReference>
<evidence type="ECO:0000256" key="2">
    <source>
        <dbReference type="SAM" id="SignalP"/>
    </source>
</evidence>
<dbReference type="PROSITE" id="PS51257">
    <property type="entry name" value="PROKAR_LIPOPROTEIN"/>
    <property type="match status" value="1"/>
</dbReference>
<dbReference type="PANTHER" id="PTHR30535">
    <property type="entry name" value="VITAMIN B12-BINDING PROTEIN"/>
    <property type="match status" value="1"/>
</dbReference>
<evidence type="ECO:0000259" key="3">
    <source>
        <dbReference type="PROSITE" id="PS50983"/>
    </source>
</evidence>
<dbReference type="RefSeq" id="WP_302040923.1">
    <property type="nucleotide sequence ID" value="NZ_JAUKPO010000025.1"/>
</dbReference>
<dbReference type="PROSITE" id="PS50983">
    <property type="entry name" value="FE_B12_PBP"/>
    <property type="match status" value="1"/>
</dbReference>
<protein>
    <submittedName>
        <fullName evidence="4">Helical backbone metal receptor</fullName>
    </submittedName>
</protein>
<dbReference type="EMBL" id="JAUKPO010000025">
    <property type="protein sequence ID" value="MDO1450120.1"/>
    <property type="molecule type" value="Genomic_DNA"/>
</dbReference>
<dbReference type="Proteomes" id="UP001168528">
    <property type="component" value="Unassembled WGS sequence"/>
</dbReference>
<keyword evidence="1 2" id="KW-0732">Signal</keyword>
<evidence type="ECO:0000256" key="1">
    <source>
        <dbReference type="ARBA" id="ARBA00022729"/>
    </source>
</evidence>
<accession>A0ABT8RDK9</accession>
<dbReference type="InterPro" id="IPR050902">
    <property type="entry name" value="ABC_Transporter_SBP"/>
</dbReference>
<feature type="domain" description="Fe/B12 periplasmic-binding" evidence="3">
    <location>
        <begin position="50"/>
        <end position="299"/>
    </location>
</feature>
<comment type="caution">
    <text evidence="4">The sequence shown here is derived from an EMBL/GenBank/DDBJ whole genome shotgun (WGS) entry which is preliminary data.</text>
</comment>
<keyword evidence="4" id="KW-0675">Receptor</keyword>
<organism evidence="4 5">
    <name type="scientific">Rhodocytophaga aerolata</name>
    <dbReference type="NCBI Taxonomy" id="455078"/>
    <lineage>
        <taxon>Bacteria</taxon>
        <taxon>Pseudomonadati</taxon>
        <taxon>Bacteroidota</taxon>
        <taxon>Cytophagia</taxon>
        <taxon>Cytophagales</taxon>
        <taxon>Rhodocytophagaceae</taxon>
        <taxon>Rhodocytophaga</taxon>
    </lineage>
</organism>
<dbReference type="PANTHER" id="PTHR30535:SF34">
    <property type="entry name" value="MOLYBDATE-BINDING PROTEIN MOLA"/>
    <property type="match status" value="1"/>
</dbReference>
<dbReference type="InterPro" id="IPR054828">
    <property type="entry name" value="Vit_B12_bind_prot"/>
</dbReference>
<evidence type="ECO:0000313" key="5">
    <source>
        <dbReference type="Proteomes" id="UP001168528"/>
    </source>
</evidence>
<name>A0ABT8RDK9_9BACT</name>
<sequence>MKSCLYYWIGFWLLSFSACSSSSDQQSQDKKIIYVDDLHRQLVVSNPPKKVMALAPSMTEVLFAICDTNQIVAITQNCNFPEAVKTKPIVNNYPMDYEALLQVKPDMIFTVEGITPVTDAERMAQMNIPVYYQTYTTVEDILEGMIRIGEIMGRQEQAQSLVDSLRSIKQEISGRTSSLEKPSVLAITWQDPIYAYGKNTIFTDKLHIAGAINAIDTVFEAPFPALTREYILKINPDVLLGGSFEHMDSTFFRLYPELRKINAYKSKKIYAVTDDLQSRPSPRVMQSILEIEQLIHPTTATTLK</sequence>
<dbReference type="Gene3D" id="3.40.50.1980">
    <property type="entry name" value="Nitrogenase molybdenum iron protein domain"/>
    <property type="match status" value="2"/>
</dbReference>
<keyword evidence="5" id="KW-1185">Reference proteome</keyword>
<reference evidence="4" key="1">
    <citation type="submission" date="2023-07" db="EMBL/GenBank/DDBJ databases">
        <title>The genome sequence of Rhodocytophaga aerolata KACC 12507.</title>
        <authorList>
            <person name="Zhang X."/>
        </authorList>
    </citation>
    <scope>NUCLEOTIDE SEQUENCE</scope>
    <source>
        <strain evidence="4">KACC 12507</strain>
    </source>
</reference>
<feature type="chain" id="PRO_5047217645" evidence="2">
    <location>
        <begin position="21"/>
        <end position="304"/>
    </location>
</feature>
<dbReference type="InterPro" id="IPR002491">
    <property type="entry name" value="ABC_transptr_periplasmic_BD"/>
</dbReference>
<evidence type="ECO:0000313" key="4">
    <source>
        <dbReference type="EMBL" id="MDO1450120.1"/>
    </source>
</evidence>
<proteinExistence type="predicted"/>
<gene>
    <name evidence="4" type="ORF">Q0590_27815</name>
</gene>
<dbReference type="Pfam" id="PF01497">
    <property type="entry name" value="Peripla_BP_2"/>
    <property type="match status" value="1"/>
</dbReference>